<dbReference type="PANTHER" id="PTHR12526">
    <property type="entry name" value="GLYCOSYLTRANSFERASE"/>
    <property type="match status" value="1"/>
</dbReference>
<protein>
    <submittedName>
        <fullName evidence="4">Glycosyltransferase family 4 protein</fullName>
    </submittedName>
</protein>
<keyword evidence="1" id="KW-0328">Glycosyltransferase</keyword>
<accession>A0ABS2THR3</accession>
<dbReference type="Gene3D" id="3.40.50.2000">
    <property type="entry name" value="Glycogen Phosphorylase B"/>
    <property type="match status" value="2"/>
</dbReference>
<dbReference type="RefSeq" id="WP_187996985.1">
    <property type="nucleotide sequence ID" value="NZ_JACEXG010000005.1"/>
</dbReference>
<dbReference type="Pfam" id="PF13579">
    <property type="entry name" value="Glyco_trans_4_4"/>
    <property type="match status" value="1"/>
</dbReference>
<evidence type="ECO:0000256" key="1">
    <source>
        <dbReference type="ARBA" id="ARBA00022676"/>
    </source>
</evidence>
<organism evidence="4 5">
    <name type="scientific">Flaviflexus equikiangi</name>
    <dbReference type="NCBI Taxonomy" id="2758573"/>
    <lineage>
        <taxon>Bacteria</taxon>
        <taxon>Bacillati</taxon>
        <taxon>Actinomycetota</taxon>
        <taxon>Actinomycetes</taxon>
        <taxon>Actinomycetales</taxon>
        <taxon>Actinomycetaceae</taxon>
        <taxon>Flaviflexus</taxon>
    </lineage>
</organism>
<gene>
    <name evidence="4" type="ORF">JVW63_09335</name>
</gene>
<evidence type="ECO:0000313" key="5">
    <source>
        <dbReference type="Proteomes" id="UP000705983"/>
    </source>
</evidence>
<dbReference type="EMBL" id="JAFFJS010000005">
    <property type="protein sequence ID" value="MBM9433893.1"/>
    <property type="molecule type" value="Genomic_DNA"/>
</dbReference>
<dbReference type="Proteomes" id="UP000705983">
    <property type="component" value="Unassembled WGS sequence"/>
</dbReference>
<evidence type="ECO:0000313" key="4">
    <source>
        <dbReference type="EMBL" id="MBM9433893.1"/>
    </source>
</evidence>
<feature type="domain" description="Glycosyltransferase subfamily 4-like N-terminal" evidence="3">
    <location>
        <begin position="20"/>
        <end position="182"/>
    </location>
</feature>
<reference evidence="5" key="1">
    <citation type="submission" date="2021-02" db="EMBL/GenBank/DDBJ databases">
        <title>Leucobacter sp. CX169.</title>
        <authorList>
            <person name="Cheng Y."/>
        </authorList>
    </citation>
    <scope>NUCLEOTIDE SEQUENCE [LARGE SCALE GENOMIC DNA]</scope>
    <source>
        <strain evidence="5">JY899</strain>
    </source>
</reference>
<dbReference type="Pfam" id="PF13692">
    <property type="entry name" value="Glyco_trans_1_4"/>
    <property type="match status" value="1"/>
</dbReference>
<dbReference type="CDD" id="cd03794">
    <property type="entry name" value="GT4_WbuB-like"/>
    <property type="match status" value="1"/>
</dbReference>
<evidence type="ECO:0000259" key="3">
    <source>
        <dbReference type="Pfam" id="PF13579"/>
    </source>
</evidence>
<keyword evidence="5" id="KW-1185">Reference proteome</keyword>
<evidence type="ECO:0000256" key="2">
    <source>
        <dbReference type="ARBA" id="ARBA00022679"/>
    </source>
</evidence>
<keyword evidence="2" id="KW-0808">Transferase</keyword>
<sequence length="380" mass="40665">MRIAIVSRIFAPEPSAATFRLQALASRLHSDGHSVDVITASLPPGTAEIDVPYRIRRVPVLRDSSGYVRGYIPYMSFDIPAWALLSFGRSYDAVIVEPPPTTGFVTRLATTLRSTPYYYYCADVWADAAGQTGSPAIVVRAVRAMESFAWRGARHLLSVSEGVTERVRQLGITTPVTTIGNGIDITPFTAASRPCSGSEFIYAGTASEWHGAGIFLEALPSVHLSHPEATIRFIGGGSEIQDLRTLARNLGVEHAVTFEPVVPPNRLAPSIMSAAASLASVKPHAGYDFAFPTKMYSAAVCGTPLIYSGIGPGRAFVTQEVEGEPIGIGVDMVADEVASAMVACLDHPRSDASREAISSWARTRLSIDEVASRAAEIISR</sequence>
<name>A0ABS2THR3_9ACTO</name>
<dbReference type="InterPro" id="IPR028098">
    <property type="entry name" value="Glyco_trans_4-like_N"/>
</dbReference>
<dbReference type="SUPFAM" id="SSF53756">
    <property type="entry name" value="UDP-Glycosyltransferase/glycogen phosphorylase"/>
    <property type="match status" value="1"/>
</dbReference>
<comment type="caution">
    <text evidence="4">The sequence shown here is derived from an EMBL/GenBank/DDBJ whole genome shotgun (WGS) entry which is preliminary data.</text>
</comment>
<proteinExistence type="predicted"/>
<dbReference type="PANTHER" id="PTHR12526:SF510">
    <property type="entry name" value="D-INOSITOL 3-PHOSPHATE GLYCOSYLTRANSFERASE"/>
    <property type="match status" value="1"/>
</dbReference>